<dbReference type="RefSeq" id="WP_380216142.1">
    <property type="nucleotide sequence ID" value="NZ_JBHTBN010000001.1"/>
</dbReference>
<dbReference type="Proteomes" id="UP001596415">
    <property type="component" value="Unassembled WGS sequence"/>
</dbReference>
<dbReference type="InterPro" id="IPR027417">
    <property type="entry name" value="P-loop_NTPase"/>
</dbReference>
<dbReference type="SUPFAM" id="SSF52540">
    <property type="entry name" value="P-loop containing nucleoside triphosphate hydrolases"/>
    <property type="match status" value="1"/>
</dbReference>
<organism evidence="2 3">
    <name type="scientific">Jejudonia soesokkakensis</name>
    <dbReference type="NCBI Taxonomy" id="1323432"/>
    <lineage>
        <taxon>Bacteria</taxon>
        <taxon>Pseudomonadati</taxon>
        <taxon>Bacteroidota</taxon>
        <taxon>Flavobacteriia</taxon>
        <taxon>Flavobacteriales</taxon>
        <taxon>Flavobacteriaceae</taxon>
        <taxon>Jejudonia</taxon>
    </lineage>
</organism>
<dbReference type="PANTHER" id="PTHR37512:SF1">
    <property type="entry name" value="NADR_TTD14 AAA DOMAIN-CONTAINING PROTEIN"/>
    <property type="match status" value="1"/>
</dbReference>
<evidence type="ECO:0000313" key="2">
    <source>
        <dbReference type="EMBL" id="MFC7356419.1"/>
    </source>
</evidence>
<gene>
    <name evidence="2" type="ORF">ACFQO1_01860</name>
</gene>
<sequence length="187" mass="21716">MDETLKQRPSDCLKIVLFGPESTGKTTLAKQLATHYNTLWVPEYMREYLQEKWDSKKEVCTLEDLVPIAKGQMASENASAEKATQLLFCDTNLLELKVYSHYYFDGFCPAEIIKASQKNTYTFYFLTNIDVPWQQDDLRDRPYDRSSLLRIFENELQTNNLPFKKLSGTKKIRLETAIAHIDTLLTN</sequence>
<comment type="caution">
    <text evidence="2">The sequence shown here is derived from an EMBL/GenBank/DDBJ whole genome shotgun (WGS) entry which is preliminary data.</text>
</comment>
<dbReference type="Pfam" id="PF13521">
    <property type="entry name" value="AAA_28"/>
    <property type="match status" value="1"/>
</dbReference>
<dbReference type="PANTHER" id="PTHR37512">
    <property type="entry name" value="TRIFUNCTIONAL NAD BIOSYNTHESIS/REGULATOR PROTEIN NADR"/>
    <property type="match status" value="1"/>
</dbReference>
<protein>
    <submittedName>
        <fullName evidence="2">AAA family ATPase</fullName>
    </submittedName>
</protein>
<keyword evidence="3" id="KW-1185">Reference proteome</keyword>
<dbReference type="InterPro" id="IPR052735">
    <property type="entry name" value="NAD_biosynth-regulator"/>
</dbReference>
<accession>A0ABW2MT10</accession>
<dbReference type="EMBL" id="JBHTBN010000001">
    <property type="protein sequence ID" value="MFC7356419.1"/>
    <property type="molecule type" value="Genomic_DNA"/>
</dbReference>
<name>A0ABW2MT10_9FLAO</name>
<reference evidence="3" key="1">
    <citation type="journal article" date="2019" name="Int. J. Syst. Evol. Microbiol.">
        <title>The Global Catalogue of Microorganisms (GCM) 10K type strain sequencing project: providing services to taxonomists for standard genome sequencing and annotation.</title>
        <authorList>
            <consortium name="The Broad Institute Genomics Platform"/>
            <consortium name="The Broad Institute Genome Sequencing Center for Infectious Disease"/>
            <person name="Wu L."/>
            <person name="Ma J."/>
        </authorList>
    </citation>
    <scope>NUCLEOTIDE SEQUENCE [LARGE SCALE GENOMIC DNA]</scope>
    <source>
        <strain evidence="3">CGMCC 1.16306</strain>
    </source>
</reference>
<feature type="domain" description="NadR/Ttd14 AAA" evidence="1">
    <location>
        <begin position="14"/>
        <end position="169"/>
    </location>
</feature>
<dbReference type="Gene3D" id="3.40.50.300">
    <property type="entry name" value="P-loop containing nucleotide triphosphate hydrolases"/>
    <property type="match status" value="1"/>
</dbReference>
<evidence type="ECO:0000313" key="3">
    <source>
        <dbReference type="Proteomes" id="UP001596415"/>
    </source>
</evidence>
<dbReference type="InterPro" id="IPR038727">
    <property type="entry name" value="NadR/Ttd14_AAA_dom"/>
</dbReference>
<evidence type="ECO:0000259" key="1">
    <source>
        <dbReference type="Pfam" id="PF13521"/>
    </source>
</evidence>
<proteinExistence type="predicted"/>